<evidence type="ECO:0000313" key="1">
    <source>
        <dbReference type="EMBL" id="TGE21120.1"/>
    </source>
</evidence>
<protein>
    <submittedName>
        <fullName evidence="1">Uncharacterized protein</fullName>
    </submittedName>
</protein>
<dbReference type="AlphaFoldDB" id="A0A4Z0PTL6"/>
<name>A0A4Z0PTL6_9BACT</name>
<reference evidence="1 2" key="1">
    <citation type="submission" date="2019-04" db="EMBL/GenBank/DDBJ databases">
        <authorList>
            <person name="Feng G."/>
            <person name="Zhang J."/>
            <person name="Zhu H."/>
        </authorList>
    </citation>
    <scope>NUCLEOTIDE SEQUENCE [LARGE SCALE GENOMIC DNA]</scope>
    <source>
        <strain evidence="1 2">9PBR-1</strain>
    </source>
</reference>
<evidence type="ECO:0000313" key="2">
    <source>
        <dbReference type="Proteomes" id="UP000298471"/>
    </source>
</evidence>
<accession>A0A4Z0PTL6</accession>
<organism evidence="1 2">
    <name type="scientific">Hymenobacter metallicola</name>
    <dbReference type="NCBI Taxonomy" id="2563114"/>
    <lineage>
        <taxon>Bacteria</taxon>
        <taxon>Pseudomonadati</taxon>
        <taxon>Bacteroidota</taxon>
        <taxon>Cytophagia</taxon>
        <taxon>Cytophagales</taxon>
        <taxon>Hymenobacteraceae</taxon>
        <taxon>Hymenobacter</taxon>
    </lineage>
</organism>
<sequence>MNTSPFAYAEVINVLIEGLRMALFSKEQITQWADGFILHDAQPDIFFIDLALSRTREEALTILSETARTMAAETSPRPLLCAIYERLVTNDKTALESAASLGAFIWNNELLTVSERNFIQYLHYDADMLDLLPPSAREKLEQDIGAFLALYKEYTIENYAGWDSLDQEIVLKLDTTPLFHNDTSLRNPQVMPAPKPILPVRKPRWQFWK</sequence>
<comment type="caution">
    <text evidence="1">The sequence shown here is derived from an EMBL/GenBank/DDBJ whole genome shotgun (WGS) entry which is preliminary data.</text>
</comment>
<dbReference type="RefSeq" id="WP_135398911.1">
    <property type="nucleotide sequence ID" value="NZ_SRMB01000007.1"/>
</dbReference>
<gene>
    <name evidence="1" type="ORF">E5K02_24215</name>
</gene>
<proteinExistence type="predicted"/>
<keyword evidence="2" id="KW-1185">Reference proteome</keyword>
<dbReference type="Proteomes" id="UP000298471">
    <property type="component" value="Unassembled WGS sequence"/>
</dbReference>
<dbReference type="EMBL" id="SRMB01000007">
    <property type="protein sequence ID" value="TGE21120.1"/>
    <property type="molecule type" value="Genomic_DNA"/>
</dbReference>
<dbReference type="OrthoDB" id="878460at2"/>